<accession>A0A0B6ZP46</accession>
<gene>
    <name evidence="1" type="primary">ORF70897</name>
</gene>
<feature type="non-terminal residue" evidence="1">
    <location>
        <position position="1"/>
    </location>
</feature>
<sequence length="133" mass="14736">NQKEQDIILLDTNTGKCDPEDDDDGEQVLGYTDAERSRNEYAVSDRPQLPTNFNVIASEGQDILKQSKRAGDILSPDQDLESPMQWEQDPNRLIMDADLMSSPSSDAALMIGFDRFSATGTDNNTMSWISSSS</sequence>
<dbReference type="AlphaFoldDB" id="A0A0B6ZP46"/>
<dbReference type="EMBL" id="HACG01022756">
    <property type="protein sequence ID" value="CEK69621.1"/>
    <property type="molecule type" value="Transcribed_RNA"/>
</dbReference>
<evidence type="ECO:0000313" key="1">
    <source>
        <dbReference type="EMBL" id="CEK69621.1"/>
    </source>
</evidence>
<feature type="non-terminal residue" evidence="1">
    <location>
        <position position="133"/>
    </location>
</feature>
<name>A0A0B6ZP46_9EUPU</name>
<proteinExistence type="predicted"/>
<reference evidence="1" key="1">
    <citation type="submission" date="2014-12" db="EMBL/GenBank/DDBJ databases">
        <title>Insight into the proteome of Arion vulgaris.</title>
        <authorList>
            <person name="Aradska J."/>
            <person name="Bulat T."/>
            <person name="Smidak R."/>
            <person name="Sarate P."/>
            <person name="Gangsoo J."/>
            <person name="Sialana F."/>
            <person name="Bilban M."/>
            <person name="Lubec G."/>
        </authorList>
    </citation>
    <scope>NUCLEOTIDE SEQUENCE</scope>
    <source>
        <tissue evidence="1">Skin</tissue>
    </source>
</reference>
<protein>
    <submittedName>
        <fullName evidence="1">Uncharacterized protein</fullName>
    </submittedName>
</protein>
<organism evidence="1">
    <name type="scientific">Arion vulgaris</name>
    <dbReference type="NCBI Taxonomy" id="1028688"/>
    <lineage>
        <taxon>Eukaryota</taxon>
        <taxon>Metazoa</taxon>
        <taxon>Spiralia</taxon>
        <taxon>Lophotrochozoa</taxon>
        <taxon>Mollusca</taxon>
        <taxon>Gastropoda</taxon>
        <taxon>Heterobranchia</taxon>
        <taxon>Euthyneura</taxon>
        <taxon>Panpulmonata</taxon>
        <taxon>Eupulmonata</taxon>
        <taxon>Stylommatophora</taxon>
        <taxon>Helicina</taxon>
        <taxon>Arionoidea</taxon>
        <taxon>Arionidae</taxon>
        <taxon>Arion</taxon>
    </lineage>
</organism>